<evidence type="ECO:0000256" key="2">
    <source>
        <dbReference type="ARBA" id="ARBA00004725"/>
    </source>
</evidence>
<dbReference type="EMBL" id="SLWK01000012">
    <property type="protein sequence ID" value="TCO06834.1"/>
    <property type="molecule type" value="Genomic_DNA"/>
</dbReference>
<comment type="pathway">
    <text evidence="2">Pyrimidine metabolism; UMP biosynthesis via de novo pathway.</text>
</comment>
<evidence type="ECO:0000256" key="6">
    <source>
        <dbReference type="ARBA" id="ARBA00023002"/>
    </source>
</evidence>
<keyword evidence="5" id="KW-0665">Pyrimidine biosynthesis</keyword>
<keyword evidence="6" id="KW-0560">Oxidoreductase</keyword>
<name>A0A4V2RW50_9BACT</name>
<evidence type="ECO:0000256" key="5">
    <source>
        <dbReference type="ARBA" id="ARBA00022975"/>
    </source>
</evidence>
<dbReference type="PANTHER" id="PTHR48109:SF3">
    <property type="entry name" value="SLL0744 PROTEIN"/>
    <property type="match status" value="1"/>
</dbReference>
<keyword evidence="4" id="KW-0288">FMN</keyword>
<dbReference type="OrthoDB" id="9794954at2"/>
<comment type="caution">
    <text evidence="8">The sequence shown here is derived from an EMBL/GenBank/DDBJ whole genome shotgun (WGS) entry which is preliminary data.</text>
</comment>
<evidence type="ECO:0000313" key="8">
    <source>
        <dbReference type="EMBL" id="TCO06834.1"/>
    </source>
</evidence>
<gene>
    <name evidence="8" type="ORF">EV194_11258</name>
</gene>
<dbReference type="GO" id="GO:0006207">
    <property type="term" value="P:'de novo' pyrimidine nucleobase biosynthetic process"/>
    <property type="evidence" value="ECO:0007669"/>
    <property type="project" value="TreeGrafter"/>
</dbReference>
<dbReference type="PANTHER" id="PTHR48109">
    <property type="entry name" value="DIHYDROOROTATE DEHYDROGENASE (QUINONE), MITOCHONDRIAL-RELATED"/>
    <property type="match status" value="1"/>
</dbReference>
<organism evidence="8 9">
    <name type="scientific">Natronoflexus pectinivorans</name>
    <dbReference type="NCBI Taxonomy" id="682526"/>
    <lineage>
        <taxon>Bacteria</taxon>
        <taxon>Pseudomonadati</taxon>
        <taxon>Bacteroidota</taxon>
        <taxon>Bacteroidia</taxon>
        <taxon>Marinilabiliales</taxon>
        <taxon>Marinilabiliaceae</taxon>
        <taxon>Natronoflexus</taxon>
    </lineage>
</organism>
<dbReference type="InterPro" id="IPR013785">
    <property type="entry name" value="Aldolase_TIM"/>
</dbReference>
<dbReference type="InterPro" id="IPR012135">
    <property type="entry name" value="Dihydroorotate_DH_1_2"/>
</dbReference>
<dbReference type="AlphaFoldDB" id="A0A4V2RW50"/>
<dbReference type="GO" id="GO:0004152">
    <property type="term" value="F:dihydroorotate dehydrogenase activity"/>
    <property type="evidence" value="ECO:0007669"/>
    <property type="project" value="InterPro"/>
</dbReference>
<accession>A0A4V2RW50</accession>
<feature type="domain" description="Dihydroorotate dehydrogenase catalytic" evidence="7">
    <location>
        <begin position="4"/>
        <end position="288"/>
    </location>
</feature>
<dbReference type="Pfam" id="PF01180">
    <property type="entry name" value="DHO_dh"/>
    <property type="match status" value="1"/>
</dbReference>
<dbReference type="PIRSF" id="PIRSF000164">
    <property type="entry name" value="DHO_oxidase"/>
    <property type="match status" value="1"/>
</dbReference>
<evidence type="ECO:0000256" key="4">
    <source>
        <dbReference type="ARBA" id="ARBA00022643"/>
    </source>
</evidence>
<dbReference type="GO" id="GO:0044205">
    <property type="term" value="P:'de novo' UMP biosynthetic process"/>
    <property type="evidence" value="ECO:0007669"/>
    <property type="project" value="UniProtKB-UniPathway"/>
</dbReference>
<keyword evidence="3" id="KW-0285">Flavoprotein</keyword>
<comment type="cofactor">
    <cofactor evidence="1">
        <name>FMN</name>
        <dbReference type="ChEBI" id="CHEBI:58210"/>
    </cofactor>
</comment>
<dbReference type="Gene3D" id="3.20.20.70">
    <property type="entry name" value="Aldolase class I"/>
    <property type="match status" value="1"/>
</dbReference>
<reference evidence="8 9" key="1">
    <citation type="submission" date="2019-03" db="EMBL/GenBank/DDBJ databases">
        <title>Genomic Encyclopedia of Type Strains, Phase IV (KMG-IV): sequencing the most valuable type-strain genomes for metagenomic binning, comparative biology and taxonomic classification.</title>
        <authorList>
            <person name="Goeker M."/>
        </authorList>
    </citation>
    <scope>NUCLEOTIDE SEQUENCE [LARGE SCALE GENOMIC DNA]</scope>
    <source>
        <strain evidence="8 9">DSM 24179</strain>
    </source>
</reference>
<evidence type="ECO:0000256" key="1">
    <source>
        <dbReference type="ARBA" id="ARBA00001917"/>
    </source>
</evidence>
<evidence type="ECO:0000256" key="3">
    <source>
        <dbReference type="ARBA" id="ARBA00022630"/>
    </source>
</evidence>
<dbReference type="InterPro" id="IPR005720">
    <property type="entry name" value="Dihydroorotate_DH_cat"/>
</dbReference>
<dbReference type="NCBIfam" id="NF005741">
    <property type="entry name" value="PRK07565.1"/>
    <property type="match status" value="1"/>
</dbReference>
<protein>
    <submittedName>
        <fullName evidence="8">Dihydroorotate dehydrogenase (Fumarate)</fullName>
    </submittedName>
</protein>
<evidence type="ECO:0000313" key="9">
    <source>
        <dbReference type="Proteomes" id="UP000295221"/>
    </source>
</evidence>
<dbReference type="RefSeq" id="WP_132434628.1">
    <property type="nucleotide sequence ID" value="NZ_SLWK01000012.1"/>
</dbReference>
<dbReference type="Proteomes" id="UP000295221">
    <property type="component" value="Unassembled WGS sequence"/>
</dbReference>
<dbReference type="SUPFAM" id="SSF51395">
    <property type="entry name" value="FMN-linked oxidoreductases"/>
    <property type="match status" value="1"/>
</dbReference>
<sequence>MNISTNYLGLKLKNPVIVGACNLSLDISKAKELEEAGASAIVFKSLFEEQLNLEAAQLSEDLHQYDDRHAEMLNLFPNIEHSGPKAHLLALKELKENVSIPVIASLNCIYKESWEEYALHLANAGADALELNFYATITDADKDPHEIENLQVEVLKKIKGKVKIPVSVKLSPYYTNPLAFIKRLEEIGADGYVLFNRLFQPDIDVWEEVLQMPYNLSKDGDNRLSLRYMGLLSGQVKGSLVANTGILKGTDVAASILAGADAVQVVSTLYKNGTSAINTILNELSDWMNKKGYSSIDDFKGKMSKTSLKQPYAYKRAQYVDFLMKASEFENHYPVK</sequence>
<evidence type="ECO:0000259" key="7">
    <source>
        <dbReference type="Pfam" id="PF01180"/>
    </source>
</evidence>
<dbReference type="UniPathway" id="UPA00070"/>
<keyword evidence="9" id="KW-1185">Reference proteome</keyword>
<dbReference type="GO" id="GO:0005737">
    <property type="term" value="C:cytoplasm"/>
    <property type="evidence" value="ECO:0007669"/>
    <property type="project" value="InterPro"/>
</dbReference>
<dbReference type="InterPro" id="IPR050074">
    <property type="entry name" value="DHO_dehydrogenase"/>
</dbReference>
<proteinExistence type="predicted"/>